<dbReference type="CDD" id="cd08010">
    <property type="entry name" value="MltG_like"/>
    <property type="match status" value="1"/>
</dbReference>
<evidence type="ECO:0000256" key="1">
    <source>
        <dbReference type="ARBA" id="ARBA00022475"/>
    </source>
</evidence>
<keyword evidence="9" id="KW-1185">Reference proteome</keyword>
<sequence>MRWLGIGLLLLTLAAGAGAAWLWQQWQALESAPIASAPVAEPVRIAEGVSFGAIARDLEGRGLVDDARLLSLYARVEGLAGRMQAGEYRVTPGMTAAGLLRKIAAGRVIEYPLTVVEGWRFRELWQALRAHPAIERTLPEDASDAEIMAAIGREGVHPEGRFLPETYRFPRGTTDVDFLRRANRALEETLEAAWAERQPDLPLEGPEDALILASIIEKETGVAQERRRIAGVFVRRLERGMRLQTDPTVIYGMGDAYDGNIRRQDLRRDTPYNTYTRAGLPPTPIALAGEAAIRAAVDPADGDSLYFVSRGDGSHKFSATLEEHNRAVQRYQLGGGG</sequence>
<evidence type="ECO:0000313" key="8">
    <source>
        <dbReference type="EMBL" id="PWG63292.1"/>
    </source>
</evidence>
<dbReference type="AlphaFoldDB" id="A0A2U2N2I3"/>
<dbReference type="NCBIfam" id="TIGR00247">
    <property type="entry name" value="endolytic transglycosylase MltG"/>
    <property type="match status" value="1"/>
</dbReference>
<reference evidence="8 9" key="1">
    <citation type="submission" date="2018-05" db="EMBL/GenBank/DDBJ databases">
        <title>Spiribacter halobius sp. nov., a moderately halophilic bacterium isolated from marine solar saltern.</title>
        <authorList>
            <person name="Zheng W.-S."/>
            <person name="Lu D.-C."/>
            <person name="Du Z.-J."/>
        </authorList>
    </citation>
    <scope>NUCLEOTIDE SEQUENCE [LARGE SCALE GENOMIC DNA]</scope>
    <source>
        <strain evidence="8 9">E85</strain>
    </source>
</reference>
<dbReference type="Pfam" id="PF02618">
    <property type="entry name" value="YceG"/>
    <property type="match status" value="1"/>
</dbReference>
<feature type="site" description="Important for catalytic activity" evidence="7">
    <location>
        <position position="219"/>
    </location>
</feature>
<proteinExistence type="inferred from homology"/>
<keyword evidence="6 7" id="KW-0961">Cell wall biogenesis/degradation</keyword>
<keyword evidence="7" id="KW-0997">Cell inner membrane</keyword>
<evidence type="ECO:0000256" key="4">
    <source>
        <dbReference type="ARBA" id="ARBA00023136"/>
    </source>
</evidence>
<dbReference type="EMBL" id="QFFI01000012">
    <property type="protein sequence ID" value="PWG63292.1"/>
    <property type="molecule type" value="Genomic_DNA"/>
</dbReference>
<keyword evidence="3 7" id="KW-1133">Transmembrane helix</keyword>
<evidence type="ECO:0000256" key="2">
    <source>
        <dbReference type="ARBA" id="ARBA00022692"/>
    </source>
</evidence>
<dbReference type="Proteomes" id="UP000245474">
    <property type="component" value="Unassembled WGS sequence"/>
</dbReference>
<keyword evidence="4 7" id="KW-0472">Membrane</keyword>
<protein>
    <recommendedName>
        <fullName evidence="7">Endolytic murein transglycosylase</fullName>
        <ecNumber evidence="7">4.2.2.29</ecNumber>
    </recommendedName>
    <alternativeName>
        <fullName evidence="7">Peptidoglycan lytic transglycosylase</fullName>
    </alternativeName>
    <alternativeName>
        <fullName evidence="7">Peptidoglycan polymerization terminase</fullName>
    </alternativeName>
</protein>
<evidence type="ECO:0000256" key="3">
    <source>
        <dbReference type="ARBA" id="ARBA00022989"/>
    </source>
</evidence>
<gene>
    <name evidence="7 8" type="primary">mltG</name>
    <name evidence="8" type="ORF">DEM34_09210</name>
</gene>
<dbReference type="InterPro" id="IPR003770">
    <property type="entry name" value="MLTG-like"/>
</dbReference>
<evidence type="ECO:0000313" key="9">
    <source>
        <dbReference type="Proteomes" id="UP000245474"/>
    </source>
</evidence>
<dbReference type="GO" id="GO:0071555">
    <property type="term" value="P:cell wall organization"/>
    <property type="evidence" value="ECO:0007669"/>
    <property type="project" value="UniProtKB-KW"/>
</dbReference>
<dbReference type="PANTHER" id="PTHR30518">
    <property type="entry name" value="ENDOLYTIC MUREIN TRANSGLYCOSYLASE"/>
    <property type="match status" value="1"/>
</dbReference>
<dbReference type="Gene3D" id="3.30.1490.480">
    <property type="entry name" value="Endolytic murein transglycosylase"/>
    <property type="match status" value="1"/>
</dbReference>
<dbReference type="EC" id="4.2.2.29" evidence="7"/>
<comment type="similarity">
    <text evidence="7">Belongs to the transglycosylase MltG family.</text>
</comment>
<organism evidence="8 9">
    <name type="scientific">Sediminicurvatus halobius</name>
    <dbReference type="NCBI Taxonomy" id="2182432"/>
    <lineage>
        <taxon>Bacteria</taxon>
        <taxon>Pseudomonadati</taxon>
        <taxon>Pseudomonadota</taxon>
        <taxon>Gammaproteobacteria</taxon>
        <taxon>Chromatiales</taxon>
        <taxon>Ectothiorhodospiraceae</taxon>
        <taxon>Sediminicurvatus</taxon>
    </lineage>
</organism>
<evidence type="ECO:0000256" key="7">
    <source>
        <dbReference type="HAMAP-Rule" id="MF_02065"/>
    </source>
</evidence>
<dbReference type="GO" id="GO:0005886">
    <property type="term" value="C:plasma membrane"/>
    <property type="evidence" value="ECO:0007669"/>
    <property type="project" value="UniProtKB-UniRule"/>
</dbReference>
<evidence type="ECO:0000256" key="5">
    <source>
        <dbReference type="ARBA" id="ARBA00023239"/>
    </source>
</evidence>
<keyword evidence="1 7" id="KW-1003">Cell membrane</keyword>
<dbReference type="GO" id="GO:0009252">
    <property type="term" value="P:peptidoglycan biosynthetic process"/>
    <property type="evidence" value="ECO:0007669"/>
    <property type="project" value="UniProtKB-UniRule"/>
</dbReference>
<keyword evidence="5 7" id="KW-0456">Lyase</keyword>
<comment type="catalytic activity">
    <reaction evidence="7">
        <text>a peptidoglycan chain = a peptidoglycan chain with N-acetyl-1,6-anhydromuramyl-[peptide] at the reducing end + a peptidoglycan chain with N-acetylglucosamine at the non-reducing end.</text>
        <dbReference type="EC" id="4.2.2.29"/>
    </reaction>
</comment>
<comment type="function">
    <text evidence="7">Functions as a peptidoglycan terminase that cleaves nascent peptidoglycan strands endolytically to terminate their elongation.</text>
</comment>
<keyword evidence="2 7" id="KW-0812">Transmembrane</keyword>
<dbReference type="GO" id="GO:0008932">
    <property type="term" value="F:lytic endotransglycosylase activity"/>
    <property type="evidence" value="ECO:0007669"/>
    <property type="project" value="UniProtKB-UniRule"/>
</dbReference>
<dbReference type="PANTHER" id="PTHR30518:SF2">
    <property type="entry name" value="ENDOLYTIC MUREIN TRANSGLYCOSYLASE"/>
    <property type="match status" value="1"/>
</dbReference>
<name>A0A2U2N2I3_9GAMM</name>
<evidence type="ECO:0000256" key="6">
    <source>
        <dbReference type="ARBA" id="ARBA00023316"/>
    </source>
</evidence>
<dbReference type="Gene3D" id="3.30.160.60">
    <property type="entry name" value="Classic Zinc Finger"/>
    <property type="match status" value="1"/>
</dbReference>
<dbReference type="HAMAP" id="MF_02065">
    <property type="entry name" value="MltG"/>
    <property type="match status" value="1"/>
</dbReference>
<dbReference type="OrthoDB" id="9814591at2"/>
<comment type="caution">
    <text evidence="8">The sequence shown here is derived from an EMBL/GenBank/DDBJ whole genome shotgun (WGS) entry which is preliminary data.</text>
</comment>
<accession>A0A2U2N2I3</accession>